<evidence type="ECO:0000256" key="4">
    <source>
        <dbReference type="ARBA" id="ARBA00023136"/>
    </source>
</evidence>
<keyword evidence="4 6" id="KW-0472">Membrane</keyword>
<gene>
    <name evidence="7" type="primary">tolA</name>
    <name evidence="7" type="ORF">ACFO0U_00130</name>
</gene>
<dbReference type="NCBIfam" id="TIGR02794">
    <property type="entry name" value="tolA_full"/>
    <property type="match status" value="1"/>
</dbReference>
<comment type="caution">
    <text evidence="7">The sequence shown here is derived from an EMBL/GenBank/DDBJ whole genome shotgun (WGS) entry which is preliminary data.</text>
</comment>
<evidence type="ECO:0000313" key="8">
    <source>
        <dbReference type="Proteomes" id="UP001596030"/>
    </source>
</evidence>
<keyword evidence="2 6" id="KW-0812">Transmembrane</keyword>
<comment type="subcellular location">
    <subcellularLocation>
        <location evidence="1">Membrane</location>
        <topology evidence="1">Single-pass membrane protein</topology>
    </subcellularLocation>
</comment>
<protein>
    <submittedName>
        <fullName evidence="7">Cell envelope integrity protein TolA</fullName>
    </submittedName>
</protein>
<organism evidence="7 8">
    <name type="scientific">Chromohalobacter sarecensis</name>
    <dbReference type="NCBI Taxonomy" id="245294"/>
    <lineage>
        <taxon>Bacteria</taxon>
        <taxon>Pseudomonadati</taxon>
        <taxon>Pseudomonadota</taxon>
        <taxon>Gammaproteobacteria</taxon>
        <taxon>Oceanospirillales</taxon>
        <taxon>Halomonadaceae</taxon>
        <taxon>Chromohalobacter</taxon>
    </lineage>
</organism>
<keyword evidence="8" id="KW-1185">Reference proteome</keyword>
<dbReference type="Proteomes" id="UP001596030">
    <property type="component" value="Unassembled WGS sequence"/>
</dbReference>
<evidence type="ECO:0000256" key="2">
    <source>
        <dbReference type="ARBA" id="ARBA00022692"/>
    </source>
</evidence>
<feature type="compositionally biased region" description="Basic and acidic residues" evidence="5">
    <location>
        <begin position="106"/>
        <end position="239"/>
    </location>
</feature>
<reference evidence="8" key="1">
    <citation type="journal article" date="2019" name="Int. J. Syst. Evol. Microbiol.">
        <title>The Global Catalogue of Microorganisms (GCM) 10K type strain sequencing project: providing services to taxonomists for standard genome sequencing and annotation.</title>
        <authorList>
            <consortium name="The Broad Institute Genomics Platform"/>
            <consortium name="The Broad Institute Genome Sequencing Center for Infectious Disease"/>
            <person name="Wu L."/>
            <person name="Ma J."/>
        </authorList>
    </citation>
    <scope>NUCLEOTIDE SEQUENCE [LARGE SCALE GENOMIC DNA]</scope>
    <source>
        <strain evidence="8">CGMCC 1.12121</strain>
    </source>
</reference>
<evidence type="ECO:0000256" key="1">
    <source>
        <dbReference type="ARBA" id="ARBA00004167"/>
    </source>
</evidence>
<dbReference type="InterPro" id="IPR014161">
    <property type="entry name" value="Tol-Pal_TolA"/>
</dbReference>
<evidence type="ECO:0000313" key="7">
    <source>
        <dbReference type="EMBL" id="MFC4537184.1"/>
    </source>
</evidence>
<keyword evidence="3 6" id="KW-1133">Transmembrane helix</keyword>
<dbReference type="Pfam" id="PF13103">
    <property type="entry name" value="TonB_2"/>
    <property type="match status" value="1"/>
</dbReference>
<evidence type="ECO:0000256" key="3">
    <source>
        <dbReference type="ARBA" id="ARBA00022989"/>
    </source>
</evidence>
<dbReference type="RefSeq" id="WP_246975375.1">
    <property type="nucleotide sequence ID" value="NZ_JAKGAN010000007.1"/>
</dbReference>
<dbReference type="EMBL" id="JBHSEU010000001">
    <property type="protein sequence ID" value="MFC4537184.1"/>
    <property type="molecule type" value="Genomic_DNA"/>
</dbReference>
<feature type="transmembrane region" description="Helical" evidence="6">
    <location>
        <begin position="12"/>
        <end position="32"/>
    </location>
</feature>
<name>A0ABV9CXE7_9GAMM</name>
<proteinExistence type="predicted"/>
<dbReference type="Gene3D" id="3.30.1150.10">
    <property type="match status" value="1"/>
</dbReference>
<dbReference type="NCBIfam" id="TIGR01352">
    <property type="entry name" value="tonB_Cterm"/>
    <property type="match status" value="1"/>
</dbReference>
<dbReference type="InterPro" id="IPR006260">
    <property type="entry name" value="TonB/TolA_C"/>
</dbReference>
<sequence>MAKRERRVGYGWPVLLAIGVHIAALMLTIIKWPESEPDPTSSSVVQATLVRAETATDQPQQTEESTPPPSQSEEEDAPKPEESAPEESSKEPAPDNDAEVTDNAVEEAKAEARRLQEEAQRAEQQRAEAERQRQEEAEAEKKRQAEAEAERQRQKEAEAERQRQEEAEAERKRQQEAEAERQRQQEAEAERQRQKEAEAERQRQEEAEAERKRQEEAEAERKRQAEAEAERKRQQELAERAAQANESSLDSMISDEEQSIANAEQASEAANGFKNLVRRYVEQSWNVPSNASSELRAIVRIQLLPTGELVNATITQSSGNSAFDHSVINAVEKAAPFREMRELDASVKGQFREFNLDFNPEDIR</sequence>
<dbReference type="SUPFAM" id="SSF74653">
    <property type="entry name" value="TolA/TonB C-terminal domain"/>
    <property type="match status" value="1"/>
</dbReference>
<feature type="region of interest" description="Disordered" evidence="5">
    <location>
        <begin position="35"/>
        <end position="251"/>
    </location>
</feature>
<evidence type="ECO:0000256" key="5">
    <source>
        <dbReference type="SAM" id="MobiDB-lite"/>
    </source>
</evidence>
<feature type="compositionally biased region" description="Basic and acidic residues" evidence="5">
    <location>
        <begin position="77"/>
        <end position="93"/>
    </location>
</feature>
<accession>A0ABV9CXE7</accession>
<evidence type="ECO:0000256" key="6">
    <source>
        <dbReference type="SAM" id="Phobius"/>
    </source>
</evidence>